<reference evidence="2 3" key="1">
    <citation type="submission" date="2019-04" db="EMBL/GenBank/DDBJ databases">
        <authorList>
            <person name="Feng G."/>
            <person name="Zhang J."/>
            <person name="Zhu H."/>
        </authorList>
    </citation>
    <scope>NUCLEOTIDE SEQUENCE [LARGE SCALE GENOMIC DNA]</scope>
    <source>
        <strain evidence="2 3">JCM 19491</strain>
    </source>
</reference>
<organism evidence="2 3">
    <name type="scientific">Hymenobacter wooponensis</name>
    <dbReference type="NCBI Taxonomy" id="1525360"/>
    <lineage>
        <taxon>Bacteria</taxon>
        <taxon>Pseudomonadati</taxon>
        <taxon>Bacteroidota</taxon>
        <taxon>Cytophagia</taxon>
        <taxon>Cytophagales</taxon>
        <taxon>Hymenobacteraceae</taxon>
        <taxon>Hymenobacter</taxon>
    </lineage>
</organism>
<keyword evidence="2" id="KW-0121">Carboxypeptidase</keyword>
<dbReference type="OrthoDB" id="848221at2"/>
<evidence type="ECO:0000313" key="2">
    <source>
        <dbReference type="EMBL" id="TGD80442.1"/>
    </source>
</evidence>
<accession>A0A4Z0MKU2</accession>
<keyword evidence="1" id="KW-0812">Transmembrane</keyword>
<sequence>MPFYRLRAAQSLPDRSPLALTPYYSRRIIGFCLIILIHMSMASAAWAQTPQGTITRADSGAPVPYASVGVKGKPLGTVANETGQFPLQPLAQALPTDTIVVSCVGFLPQKQTAAQLRQTPSVTLTPQATQLKEVAVRHGKLRPQVLGRESTGGVAHWGNWAPKDSLPKEMRGWEVGTFLTPSDNCFVDAFSVYIERNALRFVRFRLKLYAVEGSHPTTLLTDQDMQFVLSDQQTGWVKVNLRPYNLHLKKNQKIALAMQWLDNDEPRAKGKYISVPAAFPDAFHRAYIRDKSEAGWQIFPVNPSMNLSVQAYRD</sequence>
<evidence type="ECO:0000256" key="1">
    <source>
        <dbReference type="SAM" id="Phobius"/>
    </source>
</evidence>
<dbReference type="SUPFAM" id="SSF49464">
    <property type="entry name" value="Carboxypeptidase regulatory domain-like"/>
    <property type="match status" value="1"/>
</dbReference>
<name>A0A4Z0MKU2_9BACT</name>
<dbReference type="GO" id="GO:0004180">
    <property type="term" value="F:carboxypeptidase activity"/>
    <property type="evidence" value="ECO:0007669"/>
    <property type="project" value="UniProtKB-KW"/>
</dbReference>
<dbReference type="Proteomes" id="UP000298284">
    <property type="component" value="Unassembled WGS sequence"/>
</dbReference>
<keyword evidence="1" id="KW-0472">Membrane</keyword>
<proteinExistence type="predicted"/>
<keyword evidence="3" id="KW-1185">Reference proteome</keyword>
<evidence type="ECO:0000313" key="3">
    <source>
        <dbReference type="Proteomes" id="UP000298284"/>
    </source>
</evidence>
<keyword evidence="2" id="KW-0378">Hydrolase</keyword>
<protein>
    <submittedName>
        <fullName evidence="2">Carboxypeptidase-like regulatory domain-containing protein</fullName>
    </submittedName>
</protein>
<keyword evidence="2" id="KW-0645">Protease</keyword>
<gene>
    <name evidence="2" type="ORF">EU557_11425</name>
</gene>
<keyword evidence="1" id="KW-1133">Transmembrane helix</keyword>
<dbReference type="Pfam" id="PF13715">
    <property type="entry name" value="CarbopepD_reg_2"/>
    <property type="match status" value="1"/>
</dbReference>
<dbReference type="Gene3D" id="2.60.40.1120">
    <property type="entry name" value="Carboxypeptidase-like, regulatory domain"/>
    <property type="match status" value="1"/>
</dbReference>
<dbReference type="EMBL" id="SRKZ01000003">
    <property type="protein sequence ID" value="TGD80442.1"/>
    <property type="molecule type" value="Genomic_DNA"/>
</dbReference>
<dbReference type="InterPro" id="IPR008969">
    <property type="entry name" value="CarboxyPept-like_regulatory"/>
</dbReference>
<comment type="caution">
    <text evidence="2">The sequence shown here is derived from an EMBL/GenBank/DDBJ whole genome shotgun (WGS) entry which is preliminary data.</text>
</comment>
<feature type="transmembrane region" description="Helical" evidence="1">
    <location>
        <begin position="28"/>
        <end position="47"/>
    </location>
</feature>
<dbReference type="AlphaFoldDB" id="A0A4Z0MKU2"/>